<dbReference type="PROSITE" id="PS50009">
    <property type="entry name" value="RASGEF_CAT"/>
    <property type="match status" value="1"/>
</dbReference>
<evidence type="ECO:0000256" key="11">
    <source>
        <dbReference type="ARBA" id="ARBA00022840"/>
    </source>
</evidence>
<name>A0A0B7NI53_9FUNG</name>
<feature type="compositionally biased region" description="Polar residues" evidence="15">
    <location>
        <begin position="2448"/>
        <end position="2459"/>
    </location>
</feature>
<dbReference type="FunFam" id="3.40.50.2020:FF:000043">
    <property type="entry name" value="Ribose-phosphate pyrophosphokinase 1"/>
    <property type="match status" value="1"/>
</dbReference>
<comment type="catalytic activity">
    <reaction evidence="13">
        <text>D-ribose 5-phosphate + ATP = 5-phospho-alpha-D-ribose 1-diphosphate + AMP + H(+)</text>
        <dbReference type="Rhea" id="RHEA:15609"/>
        <dbReference type="ChEBI" id="CHEBI:15378"/>
        <dbReference type="ChEBI" id="CHEBI:30616"/>
        <dbReference type="ChEBI" id="CHEBI:58017"/>
        <dbReference type="ChEBI" id="CHEBI:78346"/>
        <dbReference type="ChEBI" id="CHEBI:456215"/>
        <dbReference type="EC" id="2.7.6.1"/>
    </reaction>
</comment>
<dbReference type="PROSITE" id="PS50212">
    <property type="entry name" value="RASGEF_NTER"/>
    <property type="match status" value="2"/>
</dbReference>
<dbReference type="GO" id="GO:0007264">
    <property type="term" value="P:small GTPase-mediated signal transduction"/>
    <property type="evidence" value="ECO:0007669"/>
    <property type="project" value="InterPro"/>
</dbReference>
<protein>
    <recommendedName>
        <fullName evidence="4">ribose-phosphate diphosphokinase</fullName>
        <ecNumber evidence="4">2.7.6.1</ecNumber>
    </recommendedName>
</protein>
<feature type="region of interest" description="Disordered" evidence="15">
    <location>
        <begin position="853"/>
        <end position="897"/>
    </location>
</feature>
<dbReference type="Pfam" id="PF14572">
    <property type="entry name" value="Pribosyl_synth"/>
    <property type="match status" value="1"/>
</dbReference>
<keyword evidence="7" id="KW-0479">Metal-binding</keyword>
<organism evidence="20 21">
    <name type="scientific">Parasitella parasitica</name>
    <dbReference type="NCBI Taxonomy" id="35722"/>
    <lineage>
        <taxon>Eukaryota</taxon>
        <taxon>Fungi</taxon>
        <taxon>Fungi incertae sedis</taxon>
        <taxon>Mucoromycota</taxon>
        <taxon>Mucoromycotina</taxon>
        <taxon>Mucoromycetes</taxon>
        <taxon>Mucorales</taxon>
        <taxon>Mucorineae</taxon>
        <taxon>Mucoraceae</taxon>
        <taxon>Parasitella</taxon>
    </lineage>
</organism>
<evidence type="ECO:0000256" key="3">
    <source>
        <dbReference type="ARBA" id="ARBA00006478"/>
    </source>
</evidence>
<dbReference type="InterPro" id="IPR011993">
    <property type="entry name" value="PH-like_dom_sf"/>
</dbReference>
<evidence type="ECO:0000256" key="7">
    <source>
        <dbReference type="ARBA" id="ARBA00022723"/>
    </source>
</evidence>
<dbReference type="SMART" id="SM00233">
    <property type="entry name" value="PH"/>
    <property type="match status" value="2"/>
</dbReference>
<dbReference type="NCBIfam" id="TIGR01251">
    <property type="entry name" value="ribP_PPkin"/>
    <property type="match status" value="1"/>
</dbReference>
<dbReference type="InterPro" id="IPR008936">
    <property type="entry name" value="Rho_GTPase_activation_prot"/>
</dbReference>
<feature type="region of interest" description="Disordered" evidence="15">
    <location>
        <begin position="1389"/>
        <end position="1413"/>
    </location>
</feature>
<keyword evidence="12" id="KW-0460">Magnesium</keyword>
<dbReference type="InterPro" id="IPR023578">
    <property type="entry name" value="Ras_GEF_dom_sf"/>
</dbReference>
<dbReference type="GO" id="GO:0005096">
    <property type="term" value="F:GTPase activator activity"/>
    <property type="evidence" value="ECO:0007669"/>
    <property type="project" value="UniProtKB-KW"/>
</dbReference>
<feature type="compositionally biased region" description="Low complexity" evidence="15">
    <location>
        <begin position="1490"/>
        <end position="1502"/>
    </location>
</feature>
<evidence type="ECO:0000313" key="21">
    <source>
        <dbReference type="Proteomes" id="UP000054107"/>
    </source>
</evidence>
<dbReference type="STRING" id="35722.A0A0B7NI53"/>
<evidence type="ECO:0000256" key="9">
    <source>
        <dbReference type="ARBA" id="ARBA00022741"/>
    </source>
</evidence>
<comment type="pathway">
    <text evidence="2">Metabolic intermediate biosynthesis; 5-phospho-alpha-D-ribose 1-diphosphate biosynthesis; 5-phospho-alpha-D-ribose 1-diphosphate from D-ribose 5-phosphate (route I): step 1/1.</text>
</comment>
<comment type="similarity">
    <text evidence="3">Belongs to the ribose-phosphate pyrophosphokinase family.</text>
</comment>
<keyword evidence="6" id="KW-0808">Transferase</keyword>
<dbReference type="Pfam" id="PF00618">
    <property type="entry name" value="RasGEF_N"/>
    <property type="match status" value="1"/>
</dbReference>
<dbReference type="InterPro" id="IPR005946">
    <property type="entry name" value="Rib-P_diPkinase"/>
</dbReference>
<dbReference type="FunFam" id="3.40.50.2020:FF:000001">
    <property type="entry name" value="Ribose-phosphate pyrophosphokinase"/>
    <property type="match status" value="1"/>
</dbReference>
<feature type="domain" description="Ras-GEF" evidence="17">
    <location>
        <begin position="1106"/>
        <end position="1353"/>
    </location>
</feature>
<dbReference type="PROSITE" id="PS00114">
    <property type="entry name" value="PRPP_SYNTHASE"/>
    <property type="match status" value="1"/>
</dbReference>
<dbReference type="GO" id="GO:0000287">
    <property type="term" value="F:magnesium ion binding"/>
    <property type="evidence" value="ECO:0007669"/>
    <property type="project" value="InterPro"/>
</dbReference>
<feature type="region of interest" description="Disordered" evidence="15">
    <location>
        <begin position="197"/>
        <end position="217"/>
    </location>
</feature>
<evidence type="ECO:0000256" key="4">
    <source>
        <dbReference type="ARBA" id="ARBA00013247"/>
    </source>
</evidence>
<feature type="region of interest" description="Disordered" evidence="15">
    <location>
        <begin position="1476"/>
        <end position="1520"/>
    </location>
</feature>
<feature type="domain" description="PH" evidence="16">
    <location>
        <begin position="606"/>
        <end position="851"/>
    </location>
</feature>
<feature type="region of interest" description="Disordered" evidence="15">
    <location>
        <begin position="388"/>
        <end position="409"/>
    </location>
</feature>
<dbReference type="InterPro" id="IPR001895">
    <property type="entry name" value="RASGEF_cat_dom"/>
</dbReference>
<evidence type="ECO:0000256" key="12">
    <source>
        <dbReference type="ARBA" id="ARBA00022842"/>
    </source>
</evidence>
<dbReference type="Proteomes" id="UP000054107">
    <property type="component" value="Unassembled WGS sequence"/>
</dbReference>
<dbReference type="InterPro" id="IPR041681">
    <property type="entry name" value="PH_9"/>
</dbReference>
<evidence type="ECO:0000256" key="14">
    <source>
        <dbReference type="PROSITE-ProRule" id="PRU00168"/>
    </source>
</evidence>
<keyword evidence="21" id="KW-1185">Reference proteome</keyword>
<evidence type="ECO:0000256" key="2">
    <source>
        <dbReference type="ARBA" id="ARBA00004996"/>
    </source>
</evidence>
<dbReference type="GO" id="GO:0005737">
    <property type="term" value="C:cytoplasm"/>
    <property type="evidence" value="ECO:0007669"/>
    <property type="project" value="TreeGrafter"/>
</dbReference>
<dbReference type="EMBL" id="LN731842">
    <property type="protein sequence ID" value="CEP15017.1"/>
    <property type="molecule type" value="Genomic_DNA"/>
</dbReference>
<dbReference type="GO" id="GO:0005085">
    <property type="term" value="F:guanyl-nucleotide exchange factor activity"/>
    <property type="evidence" value="ECO:0007669"/>
    <property type="project" value="UniProtKB-KW"/>
</dbReference>
<dbReference type="GO" id="GO:0009156">
    <property type="term" value="P:ribonucleoside monophosphate biosynthetic process"/>
    <property type="evidence" value="ECO:0007669"/>
    <property type="project" value="InterPro"/>
</dbReference>
<evidence type="ECO:0000313" key="20">
    <source>
        <dbReference type="EMBL" id="CEP15017.1"/>
    </source>
</evidence>
<feature type="domain" description="Rho-GAP" evidence="19">
    <location>
        <begin position="2568"/>
        <end position="2759"/>
    </location>
</feature>
<feature type="compositionally biased region" description="Polar residues" evidence="15">
    <location>
        <begin position="555"/>
        <end position="566"/>
    </location>
</feature>
<dbReference type="GO" id="GO:0005524">
    <property type="term" value="F:ATP binding"/>
    <property type="evidence" value="ECO:0007669"/>
    <property type="project" value="UniProtKB-KW"/>
</dbReference>
<dbReference type="InterPro" id="IPR000842">
    <property type="entry name" value="PRib_PP_synth_CS"/>
</dbReference>
<dbReference type="PROSITE" id="PS50003">
    <property type="entry name" value="PH_DOMAIN"/>
    <property type="match status" value="2"/>
</dbReference>
<evidence type="ECO:0000256" key="8">
    <source>
        <dbReference type="ARBA" id="ARBA00022727"/>
    </source>
</evidence>
<feature type="domain" description="N-terminal Ras-GEF" evidence="18">
    <location>
        <begin position="924"/>
        <end position="1038"/>
    </location>
</feature>
<keyword evidence="14" id="KW-0344">Guanine-nucleotide releasing factor</keyword>
<evidence type="ECO:0000256" key="13">
    <source>
        <dbReference type="ARBA" id="ARBA00049535"/>
    </source>
</evidence>
<dbReference type="InterPro" id="IPR000198">
    <property type="entry name" value="RhoGAP_dom"/>
</dbReference>
<evidence type="ECO:0000256" key="10">
    <source>
        <dbReference type="ARBA" id="ARBA00022777"/>
    </source>
</evidence>
<dbReference type="InterPro" id="IPR000836">
    <property type="entry name" value="PRTase_dom"/>
</dbReference>
<dbReference type="Gene3D" id="1.10.840.10">
    <property type="entry name" value="Ras guanine-nucleotide exchange factors catalytic domain"/>
    <property type="match status" value="2"/>
</dbReference>
<feature type="region of interest" description="Disordered" evidence="15">
    <location>
        <begin position="1049"/>
        <end position="1070"/>
    </location>
</feature>
<dbReference type="GO" id="GO:0006164">
    <property type="term" value="P:purine nucleotide biosynthetic process"/>
    <property type="evidence" value="ECO:0007669"/>
    <property type="project" value="TreeGrafter"/>
</dbReference>
<feature type="domain" description="N-terminal Ras-GEF" evidence="18">
    <location>
        <begin position="1641"/>
        <end position="1835"/>
    </location>
</feature>
<dbReference type="Gene3D" id="2.30.29.30">
    <property type="entry name" value="Pleckstrin-homology domain (PH domain)/Phosphotyrosine-binding domain (PTB)"/>
    <property type="match status" value="3"/>
</dbReference>
<evidence type="ECO:0000259" key="17">
    <source>
        <dbReference type="PROSITE" id="PS50009"/>
    </source>
</evidence>
<dbReference type="Gene3D" id="1.10.555.10">
    <property type="entry name" value="Rho GTPase activation protein"/>
    <property type="match status" value="1"/>
</dbReference>
<dbReference type="CDD" id="cd00159">
    <property type="entry name" value="RhoGAP"/>
    <property type="match status" value="1"/>
</dbReference>
<dbReference type="GO" id="GO:0002189">
    <property type="term" value="C:ribose phosphate diphosphokinase complex"/>
    <property type="evidence" value="ECO:0007669"/>
    <property type="project" value="UniProtKB-ARBA"/>
</dbReference>
<evidence type="ECO:0000259" key="19">
    <source>
        <dbReference type="PROSITE" id="PS50238"/>
    </source>
</evidence>
<dbReference type="SMART" id="SM01400">
    <property type="entry name" value="Pribosyltran_N"/>
    <property type="match status" value="1"/>
</dbReference>
<dbReference type="SUPFAM" id="SSF50729">
    <property type="entry name" value="PH domain-like"/>
    <property type="match status" value="2"/>
</dbReference>
<evidence type="ECO:0000256" key="15">
    <source>
        <dbReference type="SAM" id="MobiDB-lite"/>
    </source>
</evidence>
<keyword evidence="10" id="KW-0418">Kinase</keyword>
<dbReference type="GO" id="GO:0004749">
    <property type="term" value="F:ribose phosphate diphosphokinase activity"/>
    <property type="evidence" value="ECO:0007669"/>
    <property type="project" value="UniProtKB-EC"/>
</dbReference>
<dbReference type="Gene3D" id="1.20.870.10">
    <property type="entry name" value="Son of sevenless (SoS) protein Chain: S domain 1"/>
    <property type="match status" value="2"/>
</dbReference>
<dbReference type="InterPro" id="IPR036964">
    <property type="entry name" value="RASGEF_cat_dom_sf"/>
</dbReference>
<comment type="cofactor">
    <cofactor evidence="1">
        <name>Mg(2+)</name>
        <dbReference type="ChEBI" id="CHEBI:18420"/>
    </cofactor>
</comment>
<feature type="domain" description="PH" evidence="16">
    <location>
        <begin position="2486"/>
        <end position="2521"/>
    </location>
</feature>
<sequence>MRNTKILAGSSHPELAALVSKRLGTPLSDCTLKKFSNKETNVEIRVSVRNEDIFIIQSGSNNMNDNIIELCIMIQAARIGSGKRITAVLPYFPYCKQSKRKGRTSITAKLVANMLAVAGVDHIITMDLHASQMQGFFQRPVDNLYAEPVIARWITQTVSNWQNGVVVSKNAGGAKRVTSLADALRLDFALIHKDRSRMGPQGQNRPYSGMPKSGEGESSVRVYEEEEETAVNDDIEDLTASMSSLNEAGVNGDVVNAAVTVVADKDGESTITLVGDVKGKVAFLTDDIIDNVGTFLDAAEHLVKKCDADKVYIIATHGVLSGDAIKKIEACDSVYKLVVTNTFPIPKEKMEQSSKLIVIDISNTLAEAIRRTGERTFAKILISSSFGDDETKKTKGSPSSPRSSADDENHRSAFSFLKNRFFANNNQPSLPQQQPTTTTTTAHSITNTSPRHSTSSSRSAAHTANSWAIDSLATTTAPLAEKQLSRSFDEQSASSEFNTSSSNASSPASTTKRMLSRTTRPTSMMGIDSLLAQTSDLPLAISATKPINIQHHHNNMPNTNPLNASSAPVVVRRRNSTTSSNKPVGNSSSSSNSNANVMTEKRTSLIIIKEGYLYKKTDFRPFHKQTKLDRGWKLYRVVLRGHKLYLYKLTTESPLRALFPSPTHPLKQLQSNHSLASQQSSFSLSNSSISSIATTHNASNWHALTRNDFDREAQQVFFSTTTATQSTAIGAVFMELNQVTMQQKQPVQLVILNDSLYVCVHPDASSALWKIEAKIPTNRLKAENMISTITPTLPSSFYSMQSDSFYNHSHSNGLLLFNIQYLSRPSILGVYSTQQREVGQAWINKFQSLTASNNNNNNATDDYGFYNDREDLSSSRSEGSLYRDDDGWEDNSNGGRMYDATQRIHPDIIFRNDRSDDDDDVKGQHGRVQGGTINALVHELLHSTGDEQQQHYMQVFLLTYSTFTTGARVLSEIKTCLTANKAFEPRVLDIFRFWCNHFALDIIGEVATGMVDILDSHIRDADAANVKELVLKTVAQNAQKTCEQTIVTISSVQNPNEDDDDNSQEGKEDQVENITAYQADGKRRSSINLSNLLLTGLTPFVFLLIDPTSFAQQIYVFHLHKHKQFQNDLLNPISYLPRPQLSAQMLNSLLWTTMAPHFLTKLIRNQILVETQQDESDDSILVRSQLLEHWIRIGLVLLELGDMTGWCAVAMGVCSVGIVRLRETWKAVDRQLVQCVQTEWVHILADYGLFSQIMWGDTPSACQFSKVLDSSENGLPFFGTIRQSVERYRKHAKKLLSPTMVNFEECECIYQAITSSLDQWKQQQQQQQQRTSLDDMSAPFSTVSPLQSFFEHSVTDLMSVPHDYKYLQECSLACEPRVFGQAVDRRKLAGRQPSPTSQQQQGAITTTSNDVAPPSTSSLVFPAILDSCVLFASQKANDASAASQPFPVVVRKRTHPRNMGSSNSVRSLQSFIEEDRNAKKAAVQDHGEQEQQGQQQQQQQQQNPKALRHRTYSFPPGSSSTGNRLLLAAASSNKYDLFDSENSRTWLGSLISNRHHKTYSTKALIEAHRKSRAAQYGHNGELLLTVQQGGLMFKATAILKREKSTADEPNSLKRTESNYSIDFIKKDDADSATSSLEQDALLVAVKAGYLEQLVETLVRGVTSYEELLKDQWQMISLAEGLSQQNQPSRIAMDQEEYIHVFFMTFRVYCSANQLLDLLRKQFIDAKSKCKSSLKRKNSLILLETYFSTNSNETAGNADNKTSTNAKSSVLAYDWKKVAETQLRVLNLMLYWVQEHPYDFVDEVEATRYMASFLKNAKAALEEWRLPLQDYYQKEKQEYEDEAVKSNHVEALDMAVLITERIRQLGDQFILKSMSPCYDLKAIDFDPESSRGAEDLYRHLTSGVTRYHATLQLATNKLVPVSISSRVRDVEAKSVVDRFAPEALLEQVDRAVSQLFSAVTVQDWIQTFDVLEAQSADIYAWLPARKSSRTSRMPAALAHVLDAPSSHLPTYHVMADEVIVSDIFTAIEGARRSVVSPSAFADDDLLLAFPGSIQYLYCLHFVIRSWVINEIAAFNIDPKTRVLRIEKFIQIVMLSKTCSDKLALFPELKESSSSSSAASATPSKSRLPGVPGFVEYAIASALVSPEVRLFTKAWQDVAMQHGHANLDNLENLLSQIQKIQALMASSNPARNYSASSSYSLSTIATGSSSSQSVHQGQLVAPSLGWIFERIIELGVHVPDTFEDKENMVNFDKRRYMHQLLQLVINAQADLQGQHSIDVKGISMSFLISPNQSRDTWKDLKELAARENKKSGSNGVSVGVVGSGASALRSKSPSRGLVFGKLVAEQMDKLKRDFKERDRVDKEWLSVQHKLQKRQVEQARLVEKQDRKNKPFSNSSSSSSGGGGGQQQSSSAHGQQNNSVMPRINSFLRGLRPQSLVATPMQHIFPNSPPSHTDASSPSQYLSTTKASTVINLIHSTTSVASTYTKRDFVFRIVTEEGGQYLFQGMNREDMHDWMQSINNAAREGAAKRQSVLAAESLDIDNSSQQQQQQHLGGNGSRSEPTSRTSVYGVTLDYLMRDGKIPAVVDKCIKEIEERGLEEVGIYRVAGTGSVVTALKAEFNKNVAKVNLSDSNWADINVVADALKQFLRELPEPLLTYSLYNEFITASASGNHDERVYLIKKVIKKLPYCNYLLLKRLIEHFVIVTDFEATNHMYATNLAIVFGPTLLQPTPGPASFATTMSNLGHHQNIVKYLILNYHYLFDVECDEAEKDEQVVAATTTTAAAAAAVEEPKALSKDV</sequence>
<dbReference type="Pfam" id="PF13793">
    <property type="entry name" value="Pribosyltran_N"/>
    <property type="match status" value="1"/>
</dbReference>
<dbReference type="CDD" id="cd06224">
    <property type="entry name" value="REM"/>
    <property type="match status" value="1"/>
</dbReference>
<accession>A0A0B7NI53</accession>
<dbReference type="Pfam" id="PF00620">
    <property type="entry name" value="RhoGAP"/>
    <property type="match status" value="1"/>
</dbReference>
<dbReference type="PROSITE" id="PS50238">
    <property type="entry name" value="RHOGAP"/>
    <property type="match status" value="1"/>
</dbReference>
<keyword evidence="5" id="KW-0343">GTPase activation</keyword>
<feature type="region of interest" description="Disordered" evidence="15">
    <location>
        <begin position="550"/>
        <end position="596"/>
    </location>
</feature>
<feature type="region of interest" description="Disordered" evidence="15">
    <location>
        <begin position="2439"/>
        <end position="2459"/>
    </location>
</feature>
<dbReference type="SMART" id="SM00147">
    <property type="entry name" value="RasGEF"/>
    <property type="match status" value="1"/>
</dbReference>
<dbReference type="PANTHER" id="PTHR10210">
    <property type="entry name" value="RIBOSE-PHOSPHATE DIPHOSPHOKINASE FAMILY MEMBER"/>
    <property type="match status" value="1"/>
</dbReference>
<dbReference type="Pfam" id="PF00617">
    <property type="entry name" value="RasGEF"/>
    <property type="match status" value="1"/>
</dbReference>
<dbReference type="SUPFAM" id="SSF48366">
    <property type="entry name" value="Ras GEF"/>
    <property type="match status" value="2"/>
</dbReference>
<feature type="region of interest" description="Disordered" evidence="15">
    <location>
        <begin position="2379"/>
        <end position="2416"/>
    </location>
</feature>
<feature type="compositionally biased region" description="Basic and acidic residues" evidence="15">
    <location>
        <begin position="1476"/>
        <end position="1489"/>
    </location>
</feature>
<dbReference type="SMART" id="SM00229">
    <property type="entry name" value="RasGEFN"/>
    <property type="match status" value="2"/>
</dbReference>
<dbReference type="SUPFAM" id="SSF48350">
    <property type="entry name" value="GTPase activation domain, GAP"/>
    <property type="match status" value="1"/>
</dbReference>
<feature type="region of interest" description="Disordered" evidence="15">
    <location>
        <begin position="2538"/>
        <end position="2562"/>
    </location>
</feature>
<dbReference type="OrthoDB" id="79452at2759"/>
<dbReference type="CDD" id="cd06223">
    <property type="entry name" value="PRTases_typeI"/>
    <property type="match status" value="1"/>
</dbReference>
<dbReference type="Gene3D" id="3.40.50.2020">
    <property type="match status" value="2"/>
</dbReference>
<dbReference type="SMART" id="SM00324">
    <property type="entry name" value="RhoGAP"/>
    <property type="match status" value="1"/>
</dbReference>
<evidence type="ECO:0000256" key="1">
    <source>
        <dbReference type="ARBA" id="ARBA00001946"/>
    </source>
</evidence>
<dbReference type="PANTHER" id="PTHR10210:SF57">
    <property type="entry name" value="RIBOSE-PHOSPHATE DIPHOSPHOKINASE"/>
    <property type="match status" value="1"/>
</dbReference>
<dbReference type="InterPro" id="IPR001849">
    <property type="entry name" value="PH_domain"/>
</dbReference>
<dbReference type="EC" id="2.7.6.1" evidence="4"/>
<dbReference type="InterPro" id="IPR000651">
    <property type="entry name" value="Ras-like_Gua-exchang_fac_N"/>
</dbReference>
<evidence type="ECO:0000256" key="6">
    <source>
        <dbReference type="ARBA" id="ARBA00022679"/>
    </source>
</evidence>
<proteinExistence type="inferred from homology"/>
<dbReference type="SUPFAM" id="SSF53271">
    <property type="entry name" value="PRTase-like"/>
    <property type="match status" value="2"/>
</dbReference>
<reference evidence="20 21" key="1">
    <citation type="submission" date="2014-09" db="EMBL/GenBank/DDBJ databases">
        <authorList>
            <person name="Ellenberger Sabrina"/>
        </authorList>
    </citation>
    <scope>NUCLEOTIDE SEQUENCE [LARGE SCALE GENOMIC DNA]</scope>
    <source>
        <strain evidence="20 21">CBS 412.66</strain>
    </source>
</reference>
<feature type="compositionally biased region" description="Low complexity" evidence="15">
    <location>
        <begin position="492"/>
        <end position="511"/>
    </location>
</feature>
<dbReference type="InterPro" id="IPR029099">
    <property type="entry name" value="Pribosyltran_N"/>
</dbReference>
<feature type="region of interest" description="Disordered" evidence="15">
    <location>
        <begin position="424"/>
        <end position="462"/>
    </location>
</feature>
<evidence type="ECO:0000259" key="16">
    <source>
        <dbReference type="PROSITE" id="PS50003"/>
    </source>
</evidence>
<feature type="compositionally biased region" description="Polar residues" evidence="15">
    <location>
        <begin position="1393"/>
        <end position="1413"/>
    </location>
</feature>
<dbReference type="GO" id="GO:0016301">
    <property type="term" value="F:kinase activity"/>
    <property type="evidence" value="ECO:0007669"/>
    <property type="project" value="UniProtKB-KW"/>
</dbReference>
<keyword evidence="8" id="KW-0545">Nucleotide biosynthesis</keyword>
<dbReference type="InterPro" id="IPR029057">
    <property type="entry name" value="PRTase-like"/>
</dbReference>
<evidence type="ECO:0000259" key="18">
    <source>
        <dbReference type="PROSITE" id="PS50212"/>
    </source>
</evidence>
<dbReference type="Pfam" id="PF15410">
    <property type="entry name" value="PH_9"/>
    <property type="match status" value="1"/>
</dbReference>
<evidence type="ECO:0000256" key="5">
    <source>
        <dbReference type="ARBA" id="ARBA00022468"/>
    </source>
</evidence>
<keyword evidence="11" id="KW-0067">ATP-binding</keyword>
<gene>
    <name evidence="20" type="primary">PARPA_09215.1 scaffold 35931</name>
</gene>
<keyword evidence="9" id="KW-0547">Nucleotide-binding</keyword>
<feature type="region of interest" description="Disordered" evidence="15">
    <location>
        <begin position="484"/>
        <end position="518"/>
    </location>
</feature>
<dbReference type="GO" id="GO:0006015">
    <property type="term" value="P:5-phosphoribose 1-diphosphate biosynthetic process"/>
    <property type="evidence" value="ECO:0007669"/>
    <property type="project" value="TreeGrafter"/>
</dbReference>
<feature type="compositionally biased region" description="Low complexity" evidence="15">
    <location>
        <begin position="2405"/>
        <end position="2416"/>
    </location>
</feature>
<feature type="compositionally biased region" description="Low complexity" evidence="15">
    <location>
        <begin position="579"/>
        <end position="596"/>
    </location>
</feature>